<keyword evidence="2" id="KW-1185">Reference proteome</keyword>
<dbReference type="EMBL" id="WTPW01000071">
    <property type="protein sequence ID" value="KAF0552138.1"/>
    <property type="molecule type" value="Genomic_DNA"/>
</dbReference>
<protein>
    <submittedName>
        <fullName evidence="1">Uncharacterized protein</fullName>
    </submittedName>
</protein>
<evidence type="ECO:0000313" key="1">
    <source>
        <dbReference type="EMBL" id="KAF0552138.1"/>
    </source>
</evidence>
<proteinExistence type="predicted"/>
<accession>A0A8H4B164</accession>
<evidence type="ECO:0000313" key="2">
    <source>
        <dbReference type="Proteomes" id="UP000439903"/>
    </source>
</evidence>
<comment type="caution">
    <text evidence="1">The sequence shown here is derived from an EMBL/GenBank/DDBJ whole genome shotgun (WGS) entry which is preliminary data.</text>
</comment>
<name>A0A8H4B164_GIGMA</name>
<reference evidence="1 2" key="1">
    <citation type="journal article" date="2019" name="Environ. Microbiol.">
        <title>At the nexus of three kingdoms: the genome of the mycorrhizal fungus Gigaspora margarita provides insights into plant, endobacterial and fungal interactions.</title>
        <authorList>
            <person name="Venice F."/>
            <person name="Ghignone S."/>
            <person name="Salvioli di Fossalunga A."/>
            <person name="Amselem J."/>
            <person name="Novero M."/>
            <person name="Xianan X."/>
            <person name="Sedzielewska Toro K."/>
            <person name="Morin E."/>
            <person name="Lipzen A."/>
            <person name="Grigoriev I.V."/>
            <person name="Henrissat B."/>
            <person name="Martin F.M."/>
            <person name="Bonfante P."/>
        </authorList>
    </citation>
    <scope>NUCLEOTIDE SEQUENCE [LARGE SCALE GENOMIC DNA]</scope>
    <source>
        <strain evidence="1 2">BEG34</strain>
    </source>
</reference>
<dbReference type="Proteomes" id="UP000439903">
    <property type="component" value="Unassembled WGS sequence"/>
</dbReference>
<gene>
    <name evidence="1" type="ORF">F8M41_022564</name>
</gene>
<dbReference type="AlphaFoldDB" id="A0A8H4B164"/>
<sequence length="178" mass="21320">MVYFEGLEGFEYDNKERGIKKDEYETDCDSSKNSEYYNRQTWASRLKKTEKDRQKEVSTDYQRLDKTIFISEMELVGYKVKKDKNKGVKVEIEFLLTYLRLTIVDRTKNVEEQKAPEMKNVDGTYIVEFYYKKEDKETKVEGDKEVHHSLQDSADMDCISRIKFDKVEIEDNRPFRII</sequence>
<organism evidence="1 2">
    <name type="scientific">Gigaspora margarita</name>
    <dbReference type="NCBI Taxonomy" id="4874"/>
    <lineage>
        <taxon>Eukaryota</taxon>
        <taxon>Fungi</taxon>
        <taxon>Fungi incertae sedis</taxon>
        <taxon>Mucoromycota</taxon>
        <taxon>Glomeromycotina</taxon>
        <taxon>Glomeromycetes</taxon>
        <taxon>Diversisporales</taxon>
        <taxon>Gigasporaceae</taxon>
        <taxon>Gigaspora</taxon>
    </lineage>
</organism>